<dbReference type="SUPFAM" id="SSF53335">
    <property type="entry name" value="S-adenosyl-L-methionine-dependent methyltransferases"/>
    <property type="match status" value="1"/>
</dbReference>
<dbReference type="GO" id="GO:0008168">
    <property type="term" value="F:methyltransferase activity"/>
    <property type="evidence" value="ECO:0007669"/>
    <property type="project" value="InterPro"/>
</dbReference>
<dbReference type="InterPro" id="IPR002052">
    <property type="entry name" value="DNA_methylase_N6_adenine_CS"/>
</dbReference>
<dbReference type="GO" id="GO:0032259">
    <property type="term" value="P:methylation"/>
    <property type="evidence" value="ECO:0007669"/>
    <property type="project" value="InterPro"/>
</dbReference>
<dbReference type="AlphaFoldDB" id="A0A0F8WQY7"/>
<dbReference type="InterPro" id="IPR029063">
    <property type="entry name" value="SAM-dependent_MTases_sf"/>
</dbReference>
<dbReference type="GO" id="GO:0003676">
    <property type="term" value="F:nucleic acid binding"/>
    <property type="evidence" value="ECO:0007669"/>
    <property type="project" value="InterPro"/>
</dbReference>
<organism evidence="1">
    <name type="scientific">marine sediment metagenome</name>
    <dbReference type="NCBI Taxonomy" id="412755"/>
    <lineage>
        <taxon>unclassified sequences</taxon>
        <taxon>metagenomes</taxon>
        <taxon>ecological metagenomes</taxon>
    </lineage>
</organism>
<accession>A0A0F8WQY7</accession>
<protein>
    <recommendedName>
        <fullName evidence="2">DNA methylase N-4/N-6 domain-containing protein</fullName>
    </recommendedName>
</protein>
<dbReference type="Gene3D" id="3.40.50.150">
    <property type="entry name" value="Vaccinia Virus protein VP39"/>
    <property type="match status" value="1"/>
</dbReference>
<evidence type="ECO:0008006" key="2">
    <source>
        <dbReference type="Google" id="ProtNLM"/>
    </source>
</evidence>
<reference evidence="1" key="1">
    <citation type="journal article" date="2015" name="Nature">
        <title>Complex archaea that bridge the gap between prokaryotes and eukaryotes.</title>
        <authorList>
            <person name="Spang A."/>
            <person name="Saw J.H."/>
            <person name="Jorgensen S.L."/>
            <person name="Zaremba-Niedzwiedzka K."/>
            <person name="Martijn J."/>
            <person name="Lind A.E."/>
            <person name="van Eijk R."/>
            <person name="Schleper C."/>
            <person name="Guy L."/>
            <person name="Ettema T.J."/>
        </authorList>
    </citation>
    <scope>NUCLEOTIDE SEQUENCE</scope>
</reference>
<gene>
    <name evidence="1" type="ORF">LCGC14_3121720</name>
</gene>
<comment type="caution">
    <text evidence="1">The sequence shown here is derived from an EMBL/GenBank/DDBJ whole genome shotgun (WGS) entry which is preliminary data.</text>
</comment>
<name>A0A0F8WQY7_9ZZZZ</name>
<sequence>MKLDPIIDAIGVEPYFRDDAVVIYHADCRDILSLIPKESIDLVLTDPPYFQPATHYVPTRTQGAPKKSIGDMSILELAFKTWCSDIAQAVSGSGTIYFFCDGQSYPLAFTALYPHAKHIRPLVWDKLVSYNGYTWRHQHELIAWAEMADAERVPTGDGDI</sequence>
<feature type="non-terminal residue" evidence="1">
    <location>
        <position position="160"/>
    </location>
</feature>
<dbReference type="PROSITE" id="PS00092">
    <property type="entry name" value="N6_MTASE"/>
    <property type="match status" value="1"/>
</dbReference>
<proteinExistence type="predicted"/>
<dbReference type="EMBL" id="LAZR01067854">
    <property type="protein sequence ID" value="KKK50770.1"/>
    <property type="molecule type" value="Genomic_DNA"/>
</dbReference>
<evidence type="ECO:0000313" key="1">
    <source>
        <dbReference type="EMBL" id="KKK50770.1"/>
    </source>
</evidence>